<reference evidence="1" key="1">
    <citation type="journal article" date="2014" name="Front. Microbiol.">
        <title>High frequency of phylogenetically diverse reductive dehalogenase-homologous genes in deep subseafloor sedimentary metagenomes.</title>
        <authorList>
            <person name="Kawai M."/>
            <person name="Futagami T."/>
            <person name="Toyoda A."/>
            <person name="Takaki Y."/>
            <person name="Nishi S."/>
            <person name="Hori S."/>
            <person name="Arai W."/>
            <person name="Tsubouchi T."/>
            <person name="Morono Y."/>
            <person name="Uchiyama I."/>
            <person name="Ito T."/>
            <person name="Fujiyama A."/>
            <person name="Inagaki F."/>
            <person name="Takami H."/>
        </authorList>
    </citation>
    <scope>NUCLEOTIDE SEQUENCE</scope>
    <source>
        <strain evidence="1">Expedition CK06-06</strain>
    </source>
</reference>
<accession>X1VZ03</accession>
<protein>
    <submittedName>
        <fullName evidence="1">Uncharacterized protein</fullName>
    </submittedName>
</protein>
<proteinExistence type="predicted"/>
<dbReference type="AlphaFoldDB" id="X1VZ03"/>
<dbReference type="EMBL" id="BARW01036421">
    <property type="protein sequence ID" value="GAJ17740.1"/>
    <property type="molecule type" value="Genomic_DNA"/>
</dbReference>
<organism evidence="1">
    <name type="scientific">marine sediment metagenome</name>
    <dbReference type="NCBI Taxonomy" id="412755"/>
    <lineage>
        <taxon>unclassified sequences</taxon>
        <taxon>metagenomes</taxon>
        <taxon>ecological metagenomes</taxon>
    </lineage>
</organism>
<sequence>FNHAAAYKNIKDEKDKYSVLDSLKTLWIGRFVSYSTEVDGMDINEAEKIIQKQARIFEEKFEYLRSVY</sequence>
<name>X1VZ03_9ZZZZ</name>
<feature type="non-terminal residue" evidence="1">
    <location>
        <position position="1"/>
    </location>
</feature>
<gene>
    <name evidence="1" type="ORF">S12H4_56530</name>
</gene>
<evidence type="ECO:0000313" key="1">
    <source>
        <dbReference type="EMBL" id="GAJ17740.1"/>
    </source>
</evidence>
<comment type="caution">
    <text evidence="1">The sequence shown here is derived from an EMBL/GenBank/DDBJ whole genome shotgun (WGS) entry which is preliminary data.</text>
</comment>